<evidence type="ECO:0000313" key="4">
    <source>
        <dbReference type="Proteomes" id="UP001322664"/>
    </source>
</evidence>
<proteinExistence type="predicted"/>
<evidence type="ECO:0000256" key="1">
    <source>
        <dbReference type="SAM" id="Coils"/>
    </source>
</evidence>
<organism evidence="3 4">
    <name type="scientific">Lysinibacillus louembei</name>
    <dbReference type="NCBI Taxonomy" id="1470088"/>
    <lineage>
        <taxon>Bacteria</taxon>
        <taxon>Bacillati</taxon>
        <taxon>Bacillota</taxon>
        <taxon>Bacilli</taxon>
        <taxon>Bacillales</taxon>
        <taxon>Bacillaceae</taxon>
        <taxon>Lysinibacillus</taxon>
    </lineage>
</organism>
<name>A0ABZ0RW34_9BACI</name>
<evidence type="ECO:0000256" key="2">
    <source>
        <dbReference type="SAM" id="SignalP"/>
    </source>
</evidence>
<feature type="signal peptide" evidence="2">
    <location>
        <begin position="1"/>
        <end position="23"/>
    </location>
</feature>
<feature type="coiled-coil region" evidence="1">
    <location>
        <begin position="856"/>
        <end position="890"/>
    </location>
</feature>
<dbReference type="Proteomes" id="UP001322664">
    <property type="component" value="Chromosome"/>
</dbReference>
<keyword evidence="2" id="KW-0732">Signal</keyword>
<evidence type="ECO:0008006" key="5">
    <source>
        <dbReference type="Google" id="ProtNLM"/>
    </source>
</evidence>
<keyword evidence="4" id="KW-1185">Reference proteome</keyword>
<dbReference type="EMBL" id="CP137624">
    <property type="protein sequence ID" value="WPK12448.1"/>
    <property type="molecule type" value="Genomic_DNA"/>
</dbReference>
<keyword evidence="1" id="KW-0175">Coiled coil</keyword>
<gene>
    <name evidence="3" type="ORF">R6U77_01780</name>
</gene>
<accession>A0ABZ0RW34</accession>
<protein>
    <recommendedName>
        <fullName evidence="5">Cell wall-binding protein</fullName>
    </recommendedName>
</protein>
<dbReference type="RefSeq" id="WP_319837190.1">
    <property type="nucleotide sequence ID" value="NZ_CP137624.1"/>
</dbReference>
<evidence type="ECO:0000313" key="3">
    <source>
        <dbReference type="EMBL" id="WPK12448.1"/>
    </source>
</evidence>
<reference evidence="3 4" key="1">
    <citation type="submission" date="2023-09" db="EMBL/GenBank/DDBJ databases">
        <authorList>
            <person name="Page C.A."/>
            <person name="Perez-Diaz I.M."/>
        </authorList>
    </citation>
    <scope>NUCLEOTIDE SEQUENCE [LARGE SCALE GENOMIC DNA]</scope>
    <source>
        <strain evidence="3 4">Ll15</strain>
    </source>
</reference>
<sequence length="1338" mass="148324">MNNKVRVGILASLLLAPATLANANEQTPITQQNEQVPFNVVANVSERDILLAPFKTLYEESSSSAIAQASDAIESYTPEQRAVIGEADAVLLEAKVDYVKAHAQVVKDLNAVKLAIDQLAVTSPTLMTSVEEIRVDYDQAVEDLEDIQEEFRTAFNANPNAEIKGQLKYVDNNEAQNSVIVSNVVKNYKTLETLEKDIVQAQDFIDTHIINLQSLSKPTYKTVIAEAQTGYKALNDNQKKILAAYSIGPELTAAQLFKKAEDVLIAVGKADQLYTTILTANYTSVSSLRSKMNDLTNALKVIGTEYEHLLEANPAVIAQLDKVYNLVEAIDKLKVEDYRTEENGVTTLQKLNNEYNDIAPEHKIRVFNYNKLDTATKDVVAADHVIDLIRQLDIDNPTTLQTATEAYNKLTSDQKKLVPTGFSDDLKTFQQDNKSASAVVKAIDVLKPSLDTSFLSKLNAASASYKKLSEKEQKHVSNAATLTQLEQFKDVIEKVVTLKLPKSTKEEVTQYETTVTEARAAFTSAKSIDISTLSNTLQTALNNTLDTADEKLKVAATDIARAQMIVTAIDGLTTADTASLLVKISEARALYDEKVEPATSANAKKLVYNYSALVALEKKYAAVLKITKEIDTLPTYYNKTSLLGRIQSIQKAYDSLGTMKDAVYNQTALQQLDPVAQFMVGVNALKPKDSDYEAKVKALQDDYVVIKASFADDQYKPLIAMLNKNYEAKLTLADSNISIASNVVQNIEELKLLKDATVAEKINNIKIEYKKVKQKNLVTNYKDFQAIEKDYKKASKVIKLITDLPTATLADAKNYAKKVAAAQKAYEKLTTEQKKYVHNENALKEVIPSAQVIGLIAELKTSSKDYLAKLDEAKKKYAELSEDNQKKVVNASLLTDGDAMKASVEDVEALIRAAIPTATDYIQKLIDARQAYDGLSKDEQRMVSNIKDLTTREKAVKPVLKLTEDIAVLDPSNATKFISQYKSALKAHEKLSFADRALVTNEQRLVTELAPIFKVMEQISLIKESSKTFVEDVTKTRAAYNALSAGQQAQISNYARLLEQELNVQGGARVDEMIRAIKGSNPKEYVANVKAAREAYNALSSANKKGVTLINDLKEEEKYIKPVEVVMQLIDGLSNPRNDMAKQVTSIQKALAKLNSEQQSFVANMSDYTDLASIIHVYELIQKLNPSDKYYFGNLQAAQTAYGKLSAEEKMRVTNYYKLQEAITNVEGVENVINTIAGLSSSSSTYFADVEKALDLYKALPSALKKQVHNYDILKNAEKSIKNAQKVMNTIDQIDPTVRSFESKVKSARKAYDKLAPEEKMLVTNYTFLTRYELELGL</sequence>
<feature type="chain" id="PRO_5046290900" description="Cell wall-binding protein" evidence="2">
    <location>
        <begin position="24"/>
        <end position="1338"/>
    </location>
</feature>